<evidence type="ECO:0000259" key="5">
    <source>
        <dbReference type="PROSITE" id="PS50977"/>
    </source>
</evidence>
<dbReference type="EMBL" id="CP043498">
    <property type="protein sequence ID" value="QFY59154.1"/>
    <property type="molecule type" value="Genomic_DNA"/>
</dbReference>
<feature type="domain" description="HTH tetR-type" evidence="5">
    <location>
        <begin position="21"/>
        <end position="81"/>
    </location>
</feature>
<dbReference type="PRINTS" id="PR00455">
    <property type="entry name" value="HTHTETR"/>
</dbReference>
<keyword evidence="1" id="KW-0805">Transcription regulation</keyword>
<dbReference type="RefSeq" id="WP_153269542.1">
    <property type="nucleotide sequence ID" value="NZ_CP043498.1"/>
</dbReference>
<accession>A0A5Q0C4C5</accession>
<dbReference type="GO" id="GO:0000976">
    <property type="term" value="F:transcription cis-regulatory region binding"/>
    <property type="evidence" value="ECO:0007669"/>
    <property type="project" value="TreeGrafter"/>
</dbReference>
<proteinExistence type="predicted"/>
<dbReference type="Pfam" id="PF00440">
    <property type="entry name" value="TetR_N"/>
    <property type="match status" value="1"/>
</dbReference>
<dbReference type="Pfam" id="PF17928">
    <property type="entry name" value="TetR_C_22"/>
    <property type="match status" value="1"/>
</dbReference>
<feature type="DNA-binding region" description="H-T-H motif" evidence="4">
    <location>
        <begin position="44"/>
        <end position="63"/>
    </location>
</feature>
<gene>
    <name evidence="6" type="ORF">FZ934_01035</name>
</gene>
<dbReference type="AlphaFoldDB" id="A0A5Q0C4C5"/>
<dbReference type="SUPFAM" id="SSF46689">
    <property type="entry name" value="Homeodomain-like"/>
    <property type="match status" value="1"/>
</dbReference>
<dbReference type="GO" id="GO:0003700">
    <property type="term" value="F:DNA-binding transcription factor activity"/>
    <property type="evidence" value="ECO:0007669"/>
    <property type="project" value="TreeGrafter"/>
</dbReference>
<keyword evidence="3" id="KW-0804">Transcription</keyword>
<reference evidence="6 7" key="1">
    <citation type="submission" date="2019-08" db="EMBL/GenBank/DDBJ databases">
        <title>Prosopis cineraria nodule microbiome.</title>
        <authorList>
            <person name="Ali R."/>
            <person name="Chaluvadi S.R."/>
            <person name="Wang X."/>
        </authorList>
    </citation>
    <scope>NUCLEOTIDE SEQUENCE [LARGE SCALE GENOMIC DNA]</scope>
    <source>
        <strain evidence="6 7">BG7</strain>
    </source>
</reference>
<keyword evidence="2 4" id="KW-0238">DNA-binding</keyword>
<evidence type="ECO:0000256" key="3">
    <source>
        <dbReference type="ARBA" id="ARBA00023163"/>
    </source>
</evidence>
<organism evidence="6 7">
    <name type="scientific">Rhizobium grahamii</name>
    <dbReference type="NCBI Taxonomy" id="1120045"/>
    <lineage>
        <taxon>Bacteria</taxon>
        <taxon>Pseudomonadati</taxon>
        <taxon>Pseudomonadota</taxon>
        <taxon>Alphaproteobacteria</taxon>
        <taxon>Hyphomicrobiales</taxon>
        <taxon>Rhizobiaceae</taxon>
        <taxon>Rhizobium/Agrobacterium group</taxon>
        <taxon>Rhizobium</taxon>
    </lineage>
</organism>
<dbReference type="Proteomes" id="UP000326881">
    <property type="component" value="Chromosome"/>
</dbReference>
<dbReference type="KEGG" id="rgr:FZ934_01035"/>
<dbReference type="OrthoDB" id="9808189at2"/>
<dbReference type="InterPro" id="IPR001647">
    <property type="entry name" value="HTH_TetR"/>
</dbReference>
<dbReference type="InterPro" id="IPR009057">
    <property type="entry name" value="Homeodomain-like_sf"/>
</dbReference>
<protein>
    <submittedName>
        <fullName evidence="6">TetR/AcrR family transcriptional regulator</fullName>
    </submittedName>
</protein>
<sequence length="210" mass="23438">MKVGSLDRIGLRRKPKQERSIQRLDLILSAAETIIAEKGVNAMRMTELAIAANVPIGSVYQYFPEKAAIVKALFDRNALAIQCRIANAFSDVTSVDDALEVLASTIDWHYDDYRNDAAYLGIWMGTETDQDLLKLNIEHSGRIAGIFHDTVRRIAPELANADMEARTYLFSHLIGASIRLAVVTEASLARRILDEWKNVIRTSFFAPMAA</sequence>
<dbReference type="InterPro" id="IPR041674">
    <property type="entry name" value="TetR_C_22"/>
</dbReference>
<keyword evidence="7" id="KW-1185">Reference proteome</keyword>
<dbReference type="Gene3D" id="1.10.357.10">
    <property type="entry name" value="Tetracycline Repressor, domain 2"/>
    <property type="match status" value="1"/>
</dbReference>
<evidence type="ECO:0000256" key="4">
    <source>
        <dbReference type="PROSITE-ProRule" id="PRU00335"/>
    </source>
</evidence>
<evidence type="ECO:0000313" key="7">
    <source>
        <dbReference type="Proteomes" id="UP000326881"/>
    </source>
</evidence>
<dbReference type="PANTHER" id="PTHR30055">
    <property type="entry name" value="HTH-TYPE TRANSCRIPTIONAL REGULATOR RUTR"/>
    <property type="match status" value="1"/>
</dbReference>
<dbReference type="PROSITE" id="PS50977">
    <property type="entry name" value="HTH_TETR_2"/>
    <property type="match status" value="1"/>
</dbReference>
<evidence type="ECO:0000256" key="1">
    <source>
        <dbReference type="ARBA" id="ARBA00023015"/>
    </source>
</evidence>
<dbReference type="PANTHER" id="PTHR30055:SF234">
    <property type="entry name" value="HTH-TYPE TRANSCRIPTIONAL REGULATOR BETI"/>
    <property type="match status" value="1"/>
</dbReference>
<dbReference type="InterPro" id="IPR050109">
    <property type="entry name" value="HTH-type_TetR-like_transc_reg"/>
</dbReference>
<evidence type="ECO:0000256" key="2">
    <source>
        <dbReference type="ARBA" id="ARBA00023125"/>
    </source>
</evidence>
<evidence type="ECO:0000313" key="6">
    <source>
        <dbReference type="EMBL" id="QFY59154.1"/>
    </source>
</evidence>
<name>A0A5Q0C4C5_9HYPH</name>